<dbReference type="AlphaFoldDB" id="A0A2W7QTJ9"/>
<proteinExistence type="predicted"/>
<comment type="caution">
    <text evidence="1">The sequence shown here is derived from an EMBL/GenBank/DDBJ whole genome shotgun (WGS) entry which is preliminary data.</text>
</comment>
<name>A0A2W7QTJ9_9BACT</name>
<keyword evidence="2" id="KW-1185">Reference proteome</keyword>
<sequence>MYFLLPAKSIKKLRAKSSYFIGLFIVLIISTLTSQAQDTHHWSNQFGTRAALLGGAVLTDTIDNAGVFYNPGNLAFLDTTSLSINANLYGLENVKIENALGQRADFKGIQFNTVPLLISGSIQTNSNWNISYGLLTPVSFNFNGVARMDGFYDVVGDQVSPGLEELVAESDLITKVNETTLALGVGKKLNSNLGFGVTLLNTLRSVNFSYRFSAKTLTNQTDYFLISRTQNEFVNYFAVRTALKLGLNYQKPGYGFGLTMTTPSLDLLGSGTVAEDLTLSNIFLPGSNEPLTAYATDRQEKLKTTYKSPIEIAAGVHKNFNQSTLSLNITYFGGVDLYRIINAKPNALVRPESKGSNINSDEFLNVVTAMKPVTNFAIGYENKIKENITLMGSVRTDFSYFDPETVNSTQIVTGITQWDIFHLSLGTEIKKSRSSLTIGLVYSFGSTNDYLQRGSFNEVDADELLEGALVITKAGYTNIGLLVGYAFNFKKFN</sequence>
<dbReference type="RefSeq" id="WP_111319025.1">
    <property type="nucleotide sequence ID" value="NZ_QKZT01000008.1"/>
</dbReference>
<dbReference type="EMBL" id="QKZT01000008">
    <property type="protein sequence ID" value="PZX51923.1"/>
    <property type="molecule type" value="Genomic_DNA"/>
</dbReference>
<accession>A0A2W7QTJ9</accession>
<reference evidence="1 2" key="1">
    <citation type="submission" date="2018-06" db="EMBL/GenBank/DDBJ databases">
        <title>Genomic Encyclopedia of Archaeal and Bacterial Type Strains, Phase II (KMG-II): from individual species to whole genera.</title>
        <authorList>
            <person name="Goeker M."/>
        </authorList>
    </citation>
    <scope>NUCLEOTIDE SEQUENCE [LARGE SCALE GENOMIC DNA]</scope>
    <source>
        <strain evidence="1 2">DSM 19830</strain>
    </source>
</reference>
<gene>
    <name evidence="1" type="ORF">LV85_02072</name>
</gene>
<dbReference type="Proteomes" id="UP000248882">
    <property type="component" value="Unassembled WGS sequence"/>
</dbReference>
<evidence type="ECO:0000313" key="2">
    <source>
        <dbReference type="Proteomes" id="UP000248882"/>
    </source>
</evidence>
<evidence type="ECO:0000313" key="1">
    <source>
        <dbReference type="EMBL" id="PZX51923.1"/>
    </source>
</evidence>
<dbReference type="OrthoDB" id="974466at2"/>
<organism evidence="1 2">
    <name type="scientific">Algoriphagus chordae</name>
    <dbReference type="NCBI Taxonomy" id="237019"/>
    <lineage>
        <taxon>Bacteria</taxon>
        <taxon>Pseudomonadati</taxon>
        <taxon>Bacteroidota</taxon>
        <taxon>Cytophagia</taxon>
        <taxon>Cytophagales</taxon>
        <taxon>Cyclobacteriaceae</taxon>
        <taxon>Algoriphagus</taxon>
    </lineage>
</organism>
<dbReference type="Gene3D" id="2.40.160.60">
    <property type="entry name" value="Outer membrane protein transport protein (OMPP1/FadL/TodX)"/>
    <property type="match status" value="1"/>
</dbReference>
<protein>
    <submittedName>
        <fullName evidence="1">Long-subunit fatty acid transport protein</fullName>
    </submittedName>
</protein>